<evidence type="ECO:0008006" key="4">
    <source>
        <dbReference type="Google" id="ProtNLM"/>
    </source>
</evidence>
<sequence length="273" mass="30730">MKLNRAYAFLSILSVFVAGVPVNAQSPSSQAGAKERLSIDDDMAREIYLGRGYGVDARDRLDPNVVEWMKYQLAMLTFGFEILYTEDCVIGQSNEPIFSFSHRVDQLTKRNGVTINHLEGKTRSYSVRAKYRDSAEAAFARANDPAHLRDMMIYRDRARQIRLQNLIEGLISELGCDTPEERQFSYNLHATMLGRPPLQARSKLSIFQRKCAETLPSIVEGAAGGACGCLEETYRATAGDRFIENLEDYFTRDRLLLSIALAPNEKVKACLQD</sequence>
<evidence type="ECO:0000313" key="2">
    <source>
        <dbReference type="EMBL" id="MBJ3778642.1"/>
    </source>
</evidence>
<dbReference type="RefSeq" id="WP_198884546.1">
    <property type="nucleotide sequence ID" value="NZ_JAEKJA010000033.1"/>
</dbReference>
<gene>
    <name evidence="2" type="ORF">JCR33_23275</name>
</gene>
<evidence type="ECO:0000256" key="1">
    <source>
        <dbReference type="SAM" id="SignalP"/>
    </source>
</evidence>
<organism evidence="2 3">
    <name type="scientific">Acuticoccus mangrovi</name>
    <dbReference type="NCBI Taxonomy" id="2796142"/>
    <lineage>
        <taxon>Bacteria</taxon>
        <taxon>Pseudomonadati</taxon>
        <taxon>Pseudomonadota</taxon>
        <taxon>Alphaproteobacteria</taxon>
        <taxon>Hyphomicrobiales</taxon>
        <taxon>Amorphaceae</taxon>
        <taxon>Acuticoccus</taxon>
    </lineage>
</organism>
<dbReference type="Proteomes" id="UP000609531">
    <property type="component" value="Unassembled WGS sequence"/>
</dbReference>
<comment type="caution">
    <text evidence="2">The sequence shown here is derived from an EMBL/GenBank/DDBJ whole genome shotgun (WGS) entry which is preliminary data.</text>
</comment>
<feature type="signal peptide" evidence="1">
    <location>
        <begin position="1"/>
        <end position="24"/>
    </location>
</feature>
<reference evidence="2" key="1">
    <citation type="submission" date="2020-12" db="EMBL/GenBank/DDBJ databases">
        <title>Bacterial taxonomy.</title>
        <authorList>
            <person name="Pan X."/>
        </authorList>
    </citation>
    <scope>NUCLEOTIDE SEQUENCE</scope>
    <source>
        <strain evidence="2">B2012</strain>
    </source>
</reference>
<dbReference type="AlphaFoldDB" id="A0A934IV07"/>
<accession>A0A934IV07</accession>
<keyword evidence="3" id="KW-1185">Reference proteome</keyword>
<protein>
    <recommendedName>
        <fullName evidence="4">DUF2927 domain-containing protein</fullName>
    </recommendedName>
</protein>
<evidence type="ECO:0000313" key="3">
    <source>
        <dbReference type="Proteomes" id="UP000609531"/>
    </source>
</evidence>
<proteinExistence type="predicted"/>
<keyword evidence="1" id="KW-0732">Signal</keyword>
<dbReference type="EMBL" id="JAEKJA010000033">
    <property type="protein sequence ID" value="MBJ3778642.1"/>
    <property type="molecule type" value="Genomic_DNA"/>
</dbReference>
<name>A0A934IV07_9HYPH</name>
<feature type="chain" id="PRO_5036920419" description="DUF2927 domain-containing protein" evidence="1">
    <location>
        <begin position="25"/>
        <end position="273"/>
    </location>
</feature>